<dbReference type="RefSeq" id="WP_011291906.1">
    <property type="nucleotide sequence ID" value="NZ_AOSG01000038.1"/>
</dbReference>
<organism evidence="3 4">
    <name type="scientific">Thermobifida fusca TM51</name>
    <dbReference type="NCBI Taxonomy" id="1169414"/>
    <lineage>
        <taxon>Bacteria</taxon>
        <taxon>Bacillati</taxon>
        <taxon>Actinomycetota</taxon>
        <taxon>Actinomycetes</taxon>
        <taxon>Streptosporangiales</taxon>
        <taxon>Nocardiopsidaceae</taxon>
        <taxon>Thermobifida</taxon>
    </lineage>
</organism>
<accession>A0A9P2WR91</accession>
<reference evidence="3 4" key="1">
    <citation type="journal article" date="2013" name="Genome Announc.">
        <title>Draft Genome Sequence of the Lignocellulose Decomposer Thermobifida fusca Strain TM51.</title>
        <authorList>
            <person name="Toth A."/>
            <person name="Barna T."/>
            <person name="Nagy I."/>
            <person name="Horvath B."/>
            <person name="Nagy I."/>
            <person name="Tancsics A."/>
            <person name="Kriszt B."/>
            <person name="Baka E."/>
            <person name="Fekete C."/>
            <person name="Kukolya J."/>
        </authorList>
    </citation>
    <scope>NUCLEOTIDE SEQUENCE [LARGE SCALE GENOMIC DNA]</scope>
    <source>
        <strain evidence="3 4">TM51</strain>
    </source>
</reference>
<evidence type="ECO:0000313" key="4">
    <source>
        <dbReference type="Proteomes" id="UP000014184"/>
    </source>
</evidence>
<evidence type="ECO:0000256" key="2">
    <source>
        <dbReference type="SAM" id="SignalP"/>
    </source>
</evidence>
<dbReference type="AlphaFoldDB" id="A0A9P2WR91"/>
<keyword evidence="1 2" id="KW-0732">Signal</keyword>
<dbReference type="InterPro" id="IPR018389">
    <property type="entry name" value="DctP_fam"/>
</dbReference>
<protein>
    <submittedName>
        <fullName evidence="3">TRAP-type C4-dicarboxylate transport system periplasmic component</fullName>
    </submittedName>
</protein>
<proteinExistence type="predicted"/>
<keyword evidence="4" id="KW-1185">Reference proteome</keyword>
<sequence>MVTRRGNKGAATAASCLALGVVGALTLTACADTATSAGGGSGQGVEYGASKEEYQAAFADLDTITLTTQSPAPKGSVTGANVEAYFEALTEWSGGKLQFDIAYANAIVDPAEADDALIDGRLDIAQVLPIYEPAEYPANAALIEASFLSDHSVVVGALQSNAWPLEVAFNTPEVMQEYEDKGIKLLLPSYNSGSNALFCSKERRSLKDLKGMQAAAGGQAQTKEIEALGGSAASVAYPELYESLQRGVVDCSVSSLTVGVLGGFIEAAPHVVVDPEAGFALAPGAMAISQATWDSLPLVAQQLMWDRLDVFLSSNISDKIWPNIVEASKQVADAGGSIEVFEEDARKALNDVNAELLEELSTTPAIEDGDAFVARIKDASAKWSTIVEDELGYTNETDYNGFAEWYTEDAVDLDPYVAKVFEEILLEHRPS</sequence>
<evidence type="ECO:0000313" key="3">
    <source>
        <dbReference type="EMBL" id="EOR71358.1"/>
    </source>
</evidence>
<gene>
    <name evidence="3" type="ORF">TM51_07726</name>
</gene>
<dbReference type="PROSITE" id="PS51257">
    <property type="entry name" value="PROKAR_LIPOPROTEIN"/>
    <property type="match status" value="1"/>
</dbReference>
<dbReference type="Pfam" id="PF03480">
    <property type="entry name" value="DctP"/>
    <property type="match status" value="1"/>
</dbReference>
<dbReference type="Proteomes" id="UP000014184">
    <property type="component" value="Unassembled WGS sequence"/>
</dbReference>
<comment type="caution">
    <text evidence="3">The sequence shown here is derived from an EMBL/GenBank/DDBJ whole genome shotgun (WGS) entry which is preliminary data.</text>
</comment>
<evidence type="ECO:0000256" key="1">
    <source>
        <dbReference type="ARBA" id="ARBA00022729"/>
    </source>
</evidence>
<feature type="signal peptide" evidence="2">
    <location>
        <begin position="1"/>
        <end position="31"/>
    </location>
</feature>
<dbReference type="Gene3D" id="3.40.190.170">
    <property type="entry name" value="Bacterial extracellular solute-binding protein, family 7"/>
    <property type="match status" value="1"/>
</dbReference>
<dbReference type="InterPro" id="IPR038404">
    <property type="entry name" value="TRAP_DctP_sf"/>
</dbReference>
<dbReference type="EMBL" id="AOSG01000038">
    <property type="protein sequence ID" value="EOR71358.1"/>
    <property type="molecule type" value="Genomic_DNA"/>
</dbReference>
<name>A0A9P2WR91_THEFU</name>
<dbReference type="PANTHER" id="PTHR33376:SF15">
    <property type="entry name" value="BLL6794 PROTEIN"/>
    <property type="match status" value="1"/>
</dbReference>
<dbReference type="GO" id="GO:0055085">
    <property type="term" value="P:transmembrane transport"/>
    <property type="evidence" value="ECO:0007669"/>
    <property type="project" value="InterPro"/>
</dbReference>
<dbReference type="PANTHER" id="PTHR33376">
    <property type="match status" value="1"/>
</dbReference>
<feature type="chain" id="PRO_5040448822" evidence="2">
    <location>
        <begin position="32"/>
        <end position="431"/>
    </location>
</feature>
<dbReference type="NCBIfam" id="NF037995">
    <property type="entry name" value="TRAP_S1"/>
    <property type="match status" value="1"/>
</dbReference>